<feature type="non-terminal residue" evidence="1">
    <location>
        <position position="138"/>
    </location>
</feature>
<accession>A0AAD4SD22</accession>
<sequence length="138" mass="15847">MDLHWRKLLVESKCLLAAPKWNQVLLLMFGSSLFQLPFQTLRTSGNDLWFQLRNFKGYAPAKNDFLFERKRSTRSSAMPLSNCNNIWPLETTHKVEGATEWLKEASLSFSDKQMQSYTLFGVGYHNGGLCLVVTSTQH</sequence>
<comment type="caution">
    <text evidence="1">The sequence shown here is derived from an EMBL/GenBank/DDBJ whole genome shotgun (WGS) entry which is preliminary data.</text>
</comment>
<evidence type="ECO:0000313" key="1">
    <source>
        <dbReference type="EMBL" id="KAI3900521.1"/>
    </source>
</evidence>
<organism evidence="1 2">
    <name type="scientific">Papaver atlanticum</name>
    <dbReference type="NCBI Taxonomy" id="357466"/>
    <lineage>
        <taxon>Eukaryota</taxon>
        <taxon>Viridiplantae</taxon>
        <taxon>Streptophyta</taxon>
        <taxon>Embryophyta</taxon>
        <taxon>Tracheophyta</taxon>
        <taxon>Spermatophyta</taxon>
        <taxon>Magnoliopsida</taxon>
        <taxon>Ranunculales</taxon>
        <taxon>Papaveraceae</taxon>
        <taxon>Papaveroideae</taxon>
        <taxon>Papaver</taxon>
    </lineage>
</organism>
<gene>
    <name evidence="1" type="ORF">MKW98_009216</name>
</gene>
<proteinExistence type="predicted"/>
<evidence type="ECO:0000313" key="2">
    <source>
        <dbReference type="Proteomes" id="UP001202328"/>
    </source>
</evidence>
<keyword evidence="2" id="KW-1185">Reference proteome</keyword>
<dbReference type="AlphaFoldDB" id="A0AAD4SD22"/>
<reference evidence="1" key="1">
    <citation type="submission" date="2022-04" db="EMBL/GenBank/DDBJ databases">
        <title>A functionally conserved STORR gene fusion in Papaver species that diverged 16.8 million years ago.</title>
        <authorList>
            <person name="Catania T."/>
        </authorList>
    </citation>
    <scope>NUCLEOTIDE SEQUENCE</scope>
    <source>
        <strain evidence="1">S-188037</strain>
    </source>
</reference>
<name>A0AAD4SD22_9MAGN</name>
<dbReference type="Proteomes" id="UP001202328">
    <property type="component" value="Unassembled WGS sequence"/>
</dbReference>
<protein>
    <submittedName>
        <fullName evidence="1">Uncharacterized protein</fullName>
    </submittedName>
</protein>
<dbReference type="EMBL" id="JAJJMB010011697">
    <property type="protein sequence ID" value="KAI3900521.1"/>
    <property type="molecule type" value="Genomic_DNA"/>
</dbReference>